<feature type="transmembrane region" description="Helical" evidence="7">
    <location>
        <begin position="119"/>
        <end position="147"/>
    </location>
</feature>
<feature type="transmembrane region" description="Helical" evidence="7">
    <location>
        <begin position="241"/>
        <end position="262"/>
    </location>
</feature>
<evidence type="ECO:0000256" key="2">
    <source>
        <dbReference type="ARBA" id="ARBA00022692"/>
    </source>
</evidence>
<keyword evidence="6 7" id="KW-0472">Membrane</keyword>
<dbReference type="NCBIfam" id="TIGR01194">
    <property type="entry name" value="cyc_pep_trnsptr"/>
    <property type="match status" value="1"/>
</dbReference>
<comment type="caution">
    <text evidence="10">The sequence shown here is derived from an EMBL/GenBank/DDBJ whole genome shotgun (WGS) entry which is preliminary data.</text>
</comment>
<evidence type="ECO:0000259" key="9">
    <source>
        <dbReference type="PROSITE" id="PS50929"/>
    </source>
</evidence>
<keyword evidence="2 7" id="KW-0812">Transmembrane</keyword>
<feature type="domain" description="ABC transporter" evidence="8">
    <location>
        <begin position="330"/>
        <end position="559"/>
    </location>
</feature>
<evidence type="ECO:0000313" key="10">
    <source>
        <dbReference type="EMBL" id="RVU39990.1"/>
    </source>
</evidence>
<organism evidence="10 11">
    <name type="scientific">Rheinheimera riviphila</name>
    <dbReference type="NCBI Taxonomy" id="1834037"/>
    <lineage>
        <taxon>Bacteria</taxon>
        <taxon>Pseudomonadati</taxon>
        <taxon>Pseudomonadota</taxon>
        <taxon>Gammaproteobacteria</taxon>
        <taxon>Chromatiales</taxon>
        <taxon>Chromatiaceae</taxon>
        <taxon>Rheinheimera</taxon>
    </lineage>
</organism>
<gene>
    <name evidence="10" type="ORF">EOE67_08775</name>
</gene>
<dbReference type="InterPro" id="IPR039421">
    <property type="entry name" value="Type_1_exporter"/>
</dbReference>
<feature type="domain" description="ABC transmembrane type-1" evidence="9">
    <location>
        <begin position="19"/>
        <end position="295"/>
    </location>
</feature>
<evidence type="ECO:0000259" key="8">
    <source>
        <dbReference type="PROSITE" id="PS50893"/>
    </source>
</evidence>
<evidence type="ECO:0000313" key="11">
    <source>
        <dbReference type="Proteomes" id="UP000283077"/>
    </source>
</evidence>
<feature type="transmembrane region" description="Helical" evidence="7">
    <location>
        <begin position="53"/>
        <end position="76"/>
    </location>
</feature>
<dbReference type="InterPro" id="IPR003439">
    <property type="entry name" value="ABC_transporter-like_ATP-bd"/>
</dbReference>
<dbReference type="PANTHER" id="PTHR43394">
    <property type="entry name" value="ATP-DEPENDENT PERMEASE MDL1, MITOCHONDRIAL"/>
    <property type="match status" value="1"/>
</dbReference>
<dbReference type="PROSITE" id="PS50893">
    <property type="entry name" value="ABC_TRANSPORTER_2"/>
    <property type="match status" value="1"/>
</dbReference>
<sequence>MEFHMQPFIRQLLKDFSPAFAGVALLSAVAAAMTLASITVVERWLHNDGVQHQSWSLLIALLLVLFASSFFSQLQLEVTGERILRRIRHQLLSLLAGQYYYHLQQLGPHRLMTSLTEDIYNIATAFSILPMFLINFGILLLSLIYLFTLSPGMLLVLLLILLIGAAISISLMQLAVDSTVDKREQQDKLYQVFRAATEGLRELNLLRTRRAFFLEQVVTPCLKKAEMAGCRNHRHWAFYDSWTAVFFMGGIFILVYCGMSFLDADQQTLQSFILFSIYLCGPVQVLAQTFNHLITGKIALSRLQNLGLQTTAEVATEDQELPLLKDWQQLAIRNLSFSYQQDSEHNFALAPVNFDLRKGEIVFLQGGNGSGKTTLIHLLLGLYRASDGSIALDNHIVLDPTAPAYQQLFSCIFADGFLFEHLLDQHGVSADIKHISPLLQQFGLSDIPQHADGSFDTNALSRGQRKRYALIQLLLEDAPICVFDEWAAEQDPKSRAYFYLELLPQLKAQGKAVIVISHDERYFDVADRMYHMNAGHLQPTAIGFYPLDSSATAGLAPSSNVLA</sequence>
<dbReference type="GO" id="GO:1904680">
    <property type="term" value="F:peptide transmembrane transporter activity"/>
    <property type="evidence" value="ECO:0007669"/>
    <property type="project" value="InterPro"/>
</dbReference>
<dbReference type="InterPro" id="IPR036640">
    <property type="entry name" value="ABC1_TM_sf"/>
</dbReference>
<keyword evidence="3" id="KW-0547">Nucleotide-binding</keyword>
<evidence type="ECO:0000256" key="4">
    <source>
        <dbReference type="ARBA" id="ARBA00022840"/>
    </source>
</evidence>
<evidence type="ECO:0000256" key="6">
    <source>
        <dbReference type="ARBA" id="ARBA00023136"/>
    </source>
</evidence>
<dbReference type="Gene3D" id="1.20.1560.10">
    <property type="entry name" value="ABC transporter type 1, transmembrane domain"/>
    <property type="match status" value="1"/>
</dbReference>
<dbReference type="AlphaFoldDB" id="A0A437QZS6"/>
<dbReference type="Pfam" id="PF00005">
    <property type="entry name" value="ABC_tran"/>
    <property type="match status" value="1"/>
</dbReference>
<dbReference type="Gene3D" id="3.40.50.300">
    <property type="entry name" value="P-loop containing nucleotide triphosphate hydrolases"/>
    <property type="match status" value="1"/>
</dbReference>
<dbReference type="GO" id="GO:0005524">
    <property type="term" value="F:ATP binding"/>
    <property type="evidence" value="ECO:0007669"/>
    <property type="project" value="UniProtKB-KW"/>
</dbReference>
<dbReference type="InterPro" id="IPR005898">
    <property type="entry name" value="Cyc_pep_transpt_SyrD/YojI"/>
</dbReference>
<keyword evidence="11" id="KW-1185">Reference proteome</keyword>
<dbReference type="Proteomes" id="UP000283077">
    <property type="component" value="Unassembled WGS sequence"/>
</dbReference>
<proteinExistence type="predicted"/>
<name>A0A437QZS6_9GAMM</name>
<dbReference type="Pfam" id="PF00664">
    <property type="entry name" value="ABC_membrane"/>
    <property type="match status" value="1"/>
</dbReference>
<keyword evidence="5 7" id="KW-1133">Transmembrane helix</keyword>
<feature type="transmembrane region" description="Helical" evidence="7">
    <location>
        <begin position="153"/>
        <end position="176"/>
    </location>
</feature>
<feature type="transmembrane region" description="Helical" evidence="7">
    <location>
        <begin position="268"/>
        <end position="287"/>
    </location>
</feature>
<dbReference type="InterPro" id="IPR027417">
    <property type="entry name" value="P-loop_NTPase"/>
</dbReference>
<dbReference type="InterPro" id="IPR011527">
    <property type="entry name" value="ABC1_TM_dom"/>
</dbReference>
<dbReference type="SUPFAM" id="SSF90123">
    <property type="entry name" value="ABC transporter transmembrane region"/>
    <property type="match status" value="1"/>
</dbReference>
<evidence type="ECO:0000256" key="7">
    <source>
        <dbReference type="SAM" id="Phobius"/>
    </source>
</evidence>
<evidence type="ECO:0000256" key="1">
    <source>
        <dbReference type="ARBA" id="ARBA00004651"/>
    </source>
</evidence>
<dbReference type="GO" id="GO:0015421">
    <property type="term" value="F:ABC-type oligopeptide transporter activity"/>
    <property type="evidence" value="ECO:0007669"/>
    <property type="project" value="TreeGrafter"/>
</dbReference>
<accession>A0A437QZS6</accession>
<evidence type="ECO:0000256" key="5">
    <source>
        <dbReference type="ARBA" id="ARBA00022989"/>
    </source>
</evidence>
<dbReference type="SMART" id="SM00382">
    <property type="entry name" value="AAA"/>
    <property type="match status" value="1"/>
</dbReference>
<feature type="transmembrane region" description="Helical" evidence="7">
    <location>
        <begin position="20"/>
        <end position="41"/>
    </location>
</feature>
<dbReference type="PANTHER" id="PTHR43394:SF1">
    <property type="entry name" value="ATP-BINDING CASSETTE SUB-FAMILY B MEMBER 10, MITOCHONDRIAL"/>
    <property type="match status" value="1"/>
</dbReference>
<dbReference type="SUPFAM" id="SSF52540">
    <property type="entry name" value="P-loop containing nucleoside triphosphate hydrolases"/>
    <property type="match status" value="1"/>
</dbReference>
<comment type="subcellular location">
    <subcellularLocation>
        <location evidence="1">Cell membrane</location>
        <topology evidence="1">Multi-pass membrane protein</topology>
    </subcellularLocation>
</comment>
<reference evidence="10 11" key="1">
    <citation type="submission" date="2019-01" db="EMBL/GenBank/DDBJ databases">
        <authorList>
            <person name="Chen W.-M."/>
        </authorList>
    </citation>
    <scope>NUCLEOTIDE SEQUENCE [LARGE SCALE GENOMIC DNA]</scope>
    <source>
        <strain evidence="10 11">KYPC3</strain>
    </source>
</reference>
<dbReference type="OrthoDB" id="9760776at2"/>
<protein>
    <submittedName>
        <fullName evidence="10">Cyclic peptide export ABC transporter</fullName>
    </submittedName>
</protein>
<evidence type="ECO:0000256" key="3">
    <source>
        <dbReference type="ARBA" id="ARBA00022741"/>
    </source>
</evidence>
<dbReference type="PROSITE" id="PS50929">
    <property type="entry name" value="ABC_TM1F"/>
    <property type="match status" value="1"/>
</dbReference>
<dbReference type="InterPro" id="IPR003593">
    <property type="entry name" value="AAA+_ATPase"/>
</dbReference>
<keyword evidence="4" id="KW-0067">ATP-binding</keyword>
<dbReference type="EMBL" id="SACS01000007">
    <property type="protein sequence ID" value="RVU39990.1"/>
    <property type="molecule type" value="Genomic_DNA"/>
</dbReference>
<dbReference type="GO" id="GO:0016887">
    <property type="term" value="F:ATP hydrolysis activity"/>
    <property type="evidence" value="ECO:0007669"/>
    <property type="project" value="InterPro"/>
</dbReference>
<dbReference type="GO" id="GO:0005886">
    <property type="term" value="C:plasma membrane"/>
    <property type="evidence" value="ECO:0007669"/>
    <property type="project" value="UniProtKB-SubCell"/>
</dbReference>